<evidence type="ECO:0000313" key="2">
    <source>
        <dbReference type="Proteomes" id="UP001062846"/>
    </source>
</evidence>
<dbReference type="Proteomes" id="UP001062846">
    <property type="component" value="Chromosome 8"/>
</dbReference>
<evidence type="ECO:0000313" key="1">
    <source>
        <dbReference type="EMBL" id="KAI8543103.1"/>
    </source>
</evidence>
<keyword evidence="2" id="KW-1185">Reference proteome</keyword>
<gene>
    <name evidence="1" type="ORF">RHMOL_Rhmol08G0192400</name>
</gene>
<protein>
    <submittedName>
        <fullName evidence="1">Uncharacterized protein</fullName>
    </submittedName>
</protein>
<accession>A0ACC0MS14</accession>
<dbReference type="EMBL" id="CM046395">
    <property type="protein sequence ID" value="KAI8543103.1"/>
    <property type="molecule type" value="Genomic_DNA"/>
</dbReference>
<organism evidence="1 2">
    <name type="scientific">Rhododendron molle</name>
    <name type="common">Chinese azalea</name>
    <name type="synonym">Azalea mollis</name>
    <dbReference type="NCBI Taxonomy" id="49168"/>
    <lineage>
        <taxon>Eukaryota</taxon>
        <taxon>Viridiplantae</taxon>
        <taxon>Streptophyta</taxon>
        <taxon>Embryophyta</taxon>
        <taxon>Tracheophyta</taxon>
        <taxon>Spermatophyta</taxon>
        <taxon>Magnoliopsida</taxon>
        <taxon>eudicotyledons</taxon>
        <taxon>Gunneridae</taxon>
        <taxon>Pentapetalae</taxon>
        <taxon>asterids</taxon>
        <taxon>Ericales</taxon>
        <taxon>Ericaceae</taxon>
        <taxon>Ericoideae</taxon>
        <taxon>Rhodoreae</taxon>
        <taxon>Rhododendron</taxon>
    </lineage>
</organism>
<comment type="caution">
    <text evidence="1">The sequence shown here is derived from an EMBL/GenBank/DDBJ whole genome shotgun (WGS) entry which is preliminary data.</text>
</comment>
<sequence length="183" mass="20554">MTRGGGTTVLDSRMGDAFRKDDLALLSSNRDRRSSVVPFSKLEKAKAFEKMPDQSRNPRRALPIDCCRAEMSKAIVVDFSHGSEIILKHVRIKIPRRGAPQGIIADHTELRVNFGMFLFVLSCGKDSLVKLWEVGTGRLVKQYVGATHTQLRCQAVFNDTEEFVLSMDEPNNEVLLHVLELIV</sequence>
<proteinExistence type="predicted"/>
<reference evidence="1" key="1">
    <citation type="submission" date="2022-02" db="EMBL/GenBank/DDBJ databases">
        <title>Plant Genome Project.</title>
        <authorList>
            <person name="Zhang R.-G."/>
        </authorList>
    </citation>
    <scope>NUCLEOTIDE SEQUENCE</scope>
    <source>
        <strain evidence="1">AT1</strain>
    </source>
</reference>
<name>A0ACC0MS14_RHOML</name>